<dbReference type="Gene3D" id="1.20.1600.10">
    <property type="entry name" value="Outer membrane efflux proteins (OEP)"/>
    <property type="match status" value="1"/>
</dbReference>
<evidence type="ECO:0000313" key="3">
    <source>
        <dbReference type="EMBL" id="KAF0251841.1"/>
    </source>
</evidence>
<dbReference type="GO" id="GO:0016020">
    <property type="term" value="C:membrane"/>
    <property type="evidence" value="ECO:0007669"/>
    <property type="project" value="UniProtKB-SubCell"/>
</dbReference>
<feature type="chain" id="PRO_5030962807" description="RND transporter" evidence="2">
    <location>
        <begin position="24"/>
        <end position="161"/>
    </location>
</feature>
<accession>A0A7V8EBP2</accession>
<protein>
    <recommendedName>
        <fullName evidence="5">RND transporter</fullName>
    </recommendedName>
</protein>
<dbReference type="Proteomes" id="UP000442695">
    <property type="component" value="Unassembled WGS sequence"/>
</dbReference>
<reference evidence="3 4" key="1">
    <citation type="submission" date="2019-12" db="EMBL/GenBank/DDBJ databases">
        <authorList>
            <person name="Woiski C."/>
        </authorList>
    </citation>
    <scope>NUCLEOTIDE SEQUENCE [LARGE SCALE GENOMIC DNA]</scope>
    <source>
        <strain evidence="3 4">BOE100</strain>
    </source>
</reference>
<dbReference type="EMBL" id="WOWR01000051">
    <property type="protein sequence ID" value="KAF0251841.1"/>
    <property type="molecule type" value="Genomic_DNA"/>
</dbReference>
<name>A0A7V8EBP2_PSEPU</name>
<dbReference type="GO" id="GO:0015562">
    <property type="term" value="F:efflux transmembrane transporter activity"/>
    <property type="evidence" value="ECO:0007669"/>
    <property type="project" value="InterPro"/>
</dbReference>
<proteinExistence type="predicted"/>
<organism evidence="3 4">
    <name type="scientific">Pseudomonas putida</name>
    <name type="common">Arthrobacter siderocapsulatus</name>
    <dbReference type="NCBI Taxonomy" id="303"/>
    <lineage>
        <taxon>Bacteria</taxon>
        <taxon>Pseudomonadati</taxon>
        <taxon>Pseudomonadota</taxon>
        <taxon>Gammaproteobacteria</taxon>
        <taxon>Pseudomonadales</taxon>
        <taxon>Pseudomonadaceae</taxon>
        <taxon>Pseudomonas</taxon>
    </lineage>
</organism>
<comment type="subcellular location">
    <subcellularLocation>
        <location evidence="1">Cell outer membrane</location>
    </subcellularLocation>
</comment>
<dbReference type="PANTHER" id="PTHR30203:SF33">
    <property type="entry name" value="BLR4455 PROTEIN"/>
    <property type="match status" value="1"/>
</dbReference>
<dbReference type="PROSITE" id="PS51257">
    <property type="entry name" value="PROKAR_LIPOPROTEIN"/>
    <property type="match status" value="1"/>
</dbReference>
<dbReference type="SUPFAM" id="SSF56954">
    <property type="entry name" value="Outer membrane efflux proteins (OEP)"/>
    <property type="match status" value="1"/>
</dbReference>
<dbReference type="AlphaFoldDB" id="A0A7V8EBP2"/>
<feature type="signal peptide" evidence="2">
    <location>
        <begin position="1"/>
        <end position="23"/>
    </location>
</feature>
<dbReference type="PANTHER" id="PTHR30203">
    <property type="entry name" value="OUTER MEMBRANE CATION EFFLUX PROTEIN"/>
    <property type="match status" value="1"/>
</dbReference>
<keyword evidence="2" id="KW-0732">Signal</keyword>
<comment type="caution">
    <text evidence="3">The sequence shown here is derived from an EMBL/GenBank/DDBJ whole genome shotgun (WGS) entry which is preliminary data.</text>
</comment>
<evidence type="ECO:0000256" key="1">
    <source>
        <dbReference type="ARBA" id="ARBA00004442"/>
    </source>
</evidence>
<evidence type="ECO:0000256" key="2">
    <source>
        <dbReference type="SAM" id="SignalP"/>
    </source>
</evidence>
<evidence type="ECO:0000313" key="4">
    <source>
        <dbReference type="Proteomes" id="UP000442695"/>
    </source>
</evidence>
<gene>
    <name evidence="3" type="ORF">GN299_26435</name>
</gene>
<evidence type="ECO:0008006" key="5">
    <source>
        <dbReference type="Google" id="ProtNLM"/>
    </source>
</evidence>
<sequence>MSRLRRRLPAACAGSLCALLMIASCTVGPDFKPPEAPNRQLYWQGALGDPIDAQGQSQGFVPGGDLQWDWWTLFRSPALDALVKQAISRNPSLQAAEASLLQSQDLLKAGQGVYYPQVSGRFAGSRQQGNAGQPGLATADSIFNVVTLSGTVSYALDLFGG</sequence>
<dbReference type="InterPro" id="IPR010131">
    <property type="entry name" value="MdtP/NodT-like"/>
</dbReference>
<dbReference type="RefSeq" id="WP_114942184.1">
    <property type="nucleotide sequence ID" value="NZ_BBQL01000021.1"/>
</dbReference>